<evidence type="ECO:0000313" key="4">
    <source>
        <dbReference type="EMBL" id="MBF9233313.1"/>
    </source>
</evidence>
<sequence>MNRPLHWQRQALLQSTAIVLAVVAVGAAERVQAQTYTFQGTGGAWSNFVNWQAGALPMSSPTANLVFDTGGSVFSTDNDLGALLINRLSVAPPMGGAWTFGALAGGSLSFSGIDAAIDIAPTAPFSLTINQDLSLNSQLTVRGGNAGDQFALNGVVSGGGALIRDGRGTLSLSGSNSFTGGTQLYNNATISVGHNNALGSGVLTSYGGTLEIRNGITISNEADLEGNLAFTVGTGAVGTYAGLIRSRNDPWGIIKTGAGTLVLSNANTFDMGAIISEGALRVTHGNALGLGQITLNGGTLQAGASVTLANLSMGINTAGGKIDTNGYALSFAGTIYDNDGPGGILTKTGAGTLTLSGTSTYTGATNVNAGTLQPGGMNRLSPNSTFTIASGAILDLNGFNQRIGSLAGAGNVALGAETLTVGRNNADTEFSGVIGGIDGSVVKEGSGTFTLSGVNTYTGATRVRGGTLAVSSDANLGDSSGDLRLDGGTFRAKETFASSRLVAIGANAPSVSVDSGRTLTFDGVASGSALTKIGPGTLTLAAANTYTGGTSVNGGVVSVSSDANLGAPSGGVRLDGGALRATRGFTTARMVTLGAGNGGVTVDAGQDFSLAGLVTGNGGLEKAGAGLLRLTRANDYRGGTQVSEGTLLVKTDGALGSGPVVVDGADSTLTFSDSASAGALSLKTMDGGHLRFNDRASAGSATITNDHGALVFAGNASAGTARVTSTNGSTILFEGAGKAAQARFDNAGSSLAARTGVTFSDTSTAEAASFTNGAFGYVTFTDNSSAGTSSIVNNDKGTAYFSGRSTADLVTIVNNAGGNVDISGHTGPMAIGSLTGAGNVFLGGNKLTLGSNGADGIVQGGFHDGGASGGVGGSLVKAGAGRLTLTGTSTYTGGTLVQAGTLQVDGSLTSSVTVADAATLSGAGEIGGLLARNGSFVAPGNLTKSLDVDGNASFEAGSTYRVRIMPGVGNDRISVSGAAQLQGGTVSVTTLPGGTYVPGARYTLLSAADGVSGTFASLAHDFAFLSPVLEYDAKKVDLTLPRKSGPPGPSGPSGPVPFPSVATSSNQTSVAGAVETLGANNPLFRAVIGQSVSGARQAFNGLSGEAYASAAASAYANGGLVTETLMARLRGVSRGPAFVPGSSVYAAYAMDRPRGQPDPVAVPYPDLDPRAFTLWGEGFGSWGKTRANGNAAALDSATGGFMIGAEFAPRRAYRVGVAGGFTRTTFDVEARLSSGSNESVFGSLYGSAAWGGIQLRLGAGYAATDIDTKRRVVFPGFFDQLSASYRGSTLQAFSELGYRIDGGRTQIEPFIGLAAMRLHTEGFTENGGPAALTGYGQDQDLGTTTLGVRAEARLSEEIPVNLRGLVAWRYAYGDVSPNALLAFGGGASAFTVTGTPVDRNALVAEAGLDWQVTRAVTLGAAYQGQIGNRAQEHALKGNFIWRF</sequence>
<organism evidence="4 5">
    <name type="scientific">Microvirga alba</name>
    <dbReference type="NCBI Taxonomy" id="2791025"/>
    <lineage>
        <taxon>Bacteria</taxon>
        <taxon>Pseudomonadati</taxon>
        <taxon>Pseudomonadota</taxon>
        <taxon>Alphaproteobacteria</taxon>
        <taxon>Hyphomicrobiales</taxon>
        <taxon>Methylobacteriaceae</taxon>
        <taxon>Microvirga</taxon>
    </lineage>
</organism>
<evidence type="ECO:0000259" key="3">
    <source>
        <dbReference type="PROSITE" id="PS51208"/>
    </source>
</evidence>
<proteinExistence type="predicted"/>
<keyword evidence="5" id="KW-1185">Reference proteome</keyword>
<accession>A0A931BRI1</accession>
<dbReference type="Pfam" id="PF03797">
    <property type="entry name" value="Autotransporter"/>
    <property type="match status" value="1"/>
</dbReference>
<dbReference type="InterPro" id="IPR013425">
    <property type="entry name" value="Autotrns_rpt"/>
</dbReference>
<feature type="domain" description="Autotransporter" evidence="3">
    <location>
        <begin position="1167"/>
        <end position="1443"/>
    </location>
</feature>
<comment type="caution">
    <text evidence="4">The sequence shown here is derived from an EMBL/GenBank/DDBJ whole genome shotgun (WGS) entry which is preliminary data.</text>
</comment>
<feature type="region of interest" description="Disordered" evidence="2">
    <location>
        <begin position="1040"/>
        <end position="1064"/>
    </location>
</feature>
<dbReference type="PANTHER" id="PTHR35037">
    <property type="entry name" value="C-TERMINAL REGION OF AIDA-LIKE PROTEIN"/>
    <property type="match status" value="1"/>
</dbReference>
<dbReference type="EMBL" id="JADQDO010000002">
    <property type="protein sequence ID" value="MBF9233313.1"/>
    <property type="molecule type" value="Genomic_DNA"/>
</dbReference>
<dbReference type="InterPro" id="IPR011050">
    <property type="entry name" value="Pectin_lyase_fold/virulence"/>
</dbReference>
<dbReference type="SUPFAM" id="SSF51126">
    <property type="entry name" value="Pectin lyase-like"/>
    <property type="match status" value="4"/>
</dbReference>
<dbReference type="InterPro" id="IPR036709">
    <property type="entry name" value="Autotransporte_beta_dom_sf"/>
</dbReference>
<feature type="compositionally biased region" description="Pro residues" evidence="2">
    <location>
        <begin position="1044"/>
        <end position="1058"/>
    </location>
</feature>
<reference evidence="4" key="1">
    <citation type="submission" date="2020-11" db="EMBL/GenBank/DDBJ databases">
        <authorList>
            <person name="Kim M.K."/>
        </authorList>
    </citation>
    <scope>NUCLEOTIDE SEQUENCE</scope>
    <source>
        <strain evidence="4">BT350</strain>
    </source>
</reference>
<dbReference type="RefSeq" id="WP_196271267.1">
    <property type="nucleotide sequence ID" value="NZ_JADQDO010000002.1"/>
</dbReference>
<evidence type="ECO:0000313" key="5">
    <source>
        <dbReference type="Proteomes" id="UP000599312"/>
    </source>
</evidence>
<dbReference type="Proteomes" id="UP000599312">
    <property type="component" value="Unassembled WGS sequence"/>
</dbReference>
<dbReference type="InterPro" id="IPR006315">
    <property type="entry name" value="OM_autotransptr_brl_dom"/>
</dbReference>
<dbReference type="NCBIfam" id="TIGR02601">
    <property type="entry name" value="autotrns_rpt"/>
    <property type="match status" value="7"/>
</dbReference>
<keyword evidence="1" id="KW-0732">Signal</keyword>
<dbReference type="PANTHER" id="PTHR35037:SF3">
    <property type="entry name" value="C-TERMINAL REGION OF AIDA-LIKE PROTEIN"/>
    <property type="match status" value="1"/>
</dbReference>
<gene>
    <name evidence="4" type="ORF">I2H38_07945</name>
</gene>
<evidence type="ECO:0000256" key="2">
    <source>
        <dbReference type="SAM" id="MobiDB-lite"/>
    </source>
</evidence>
<dbReference type="GO" id="GO:0019867">
    <property type="term" value="C:outer membrane"/>
    <property type="evidence" value="ECO:0007669"/>
    <property type="project" value="InterPro"/>
</dbReference>
<dbReference type="NCBIfam" id="TIGR01414">
    <property type="entry name" value="autotrans_barl"/>
    <property type="match status" value="1"/>
</dbReference>
<name>A0A931BRI1_9HYPH</name>
<dbReference type="InterPro" id="IPR005546">
    <property type="entry name" value="Autotransporte_beta"/>
</dbReference>
<dbReference type="Gene3D" id="2.160.20.20">
    <property type="match status" value="1"/>
</dbReference>
<dbReference type="InterPro" id="IPR051551">
    <property type="entry name" value="Autotransporter_adhesion"/>
</dbReference>
<dbReference type="SUPFAM" id="SSF103515">
    <property type="entry name" value="Autotransporter"/>
    <property type="match status" value="1"/>
</dbReference>
<evidence type="ECO:0000256" key="1">
    <source>
        <dbReference type="ARBA" id="ARBA00022729"/>
    </source>
</evidence>
<dbReference type="Pfam" id="PF12951">
    <property type="entry name" value="PATR"/>
    <property type="match status" value="7"/>
</dbReference>
<protein>
    <submittedName>
        <fullName evidence="4">Autotransporter domain-containing protein</fullName>
    </submittedName>
</protein>
<dbReference type="InterPro" id="IPR012332">
    <property type="entry name" value="Autotransporter_pectin_lyase_C"/>
</dbReference>
<dbReference type="SMART" id="SM00869">
    <property type="entry name" value="Autotransporter"/>
    <property type="match status" value="1"/>
</dbReference>
<dbReference type="PROSITE" id="PS51208">
    <property type="entry name" value="AUTOTRANSPORTER"/>
    <property type="match status" value="1"/>
</dbReference>
<dbReference type="Gene3D" id="2.40.128.130">
    <property type="entry name" value="Autotransporter beta-domain"/>
    <property type="match status" value="1"/>
</dbReference>